<evidence type="ECO:0000256" key="2">
    <source>
        <dbReference type="ARBA" id="ARBA00022670"/>
    </source>
</evidence>
<dbReference type="EMBL" id="VUNI01000001">
    <property type="protein sequence ID" value="MST73476.1"/>
    <property type="molecule type" value="Genomic_DNA"/>
</dbReference>
<evidence type="ECO:0000313" key="6">
    <source>
        <dbReference type="EMBL" id="MST73476.1"/>
    </source>
</evidence>
<dbReference type="Proteomes" id="UP000474024">
    <property type="component" value="Unassembled WGS sequence"/>
</dbReference>
<keyword evidence="4" id="KW-0788">Thiol protease</keyword>
<dbReference type="InterPro" id="IPR038765">
    <property type="entry name" value="Papain-like_cys_pep_sf"/>
</dbReference>
<dbReference type="RefSeq" id="WP_154427680.1">
    <property type="nucleotide sequence ID" value="NZ_VUNI01000001.1"/>
</dbReference>
<keyword evidence="3" id="KW-0378">Hydrolase</keyword>
<evidence type="ECO:0000256" key="3">
    <source>
        <dbReference type="ARBA" id="ARBA00022801"/>
    </source>
</evidence>
<dbReference type="InterPro" id="IPR000064">
    <property type="entry name" value="NLP_P60_dom"/>
</dbReference>
<organism evidence="6 7">
    <name type="scientific">Roseburia porci</name>
    <dbReference type="NCBI Taxonomy" id="2605790"/>
    <lineage>
        <taxon>Bacteria</taxon>
        <taxon>Bacillati</taxon>
        <taxon>Bacillota</taxon>
        <taxon>Clostridia</taxon>
        <taxon>Lachnospirales</taxon>
        <taxon>Lachnospiraceae</taxon>
        <taxon>Roseburia</taxon>
    </lineage>
</organism>
<evidence type="ECO:0000256" key="1">
    <source>
        <dbReference type="ARBA" id="ARBA00007074"/>
    </source>
</evidence>
<dbReference type="GO" id="GO:0008234">
    <property type="term" value="F:cysteine-type peptidase activity"/>
    <property type="evidence" value="ECO:0007669"/>
    <property type="project" value="UniProtKB-KW"/>
</dbReference>
<dbReference type="AlphaFoldDB" id="A0A6L5YNT1"/>
<evidence type="ECO:0000256" key="4">
    <source>
        <dbReference type="ARBA" id="ARBA00022807"/>
    </source>
</evidence>
<comment type="similarity">
    <text evidence="1">Belongs to the peptidase C40 family.</text>
</comment>
<feature type="domain" description="NlpC/P60" evidence="5">
    <location>
        <begin position="19"/>
        <end position="136"/>
    </location>
</feature>
<keyword evidence="2" id="KW-0645">Protease</keyword>
<dbReference type="GO" id="GO:0006508">
    <property type="term" value="P:proteolysis"/>
    <property type="evidence" value="ECO:0007669"/>
    <property type="project" value="UniProtKB-KW"/>
</dbReference>
<protein>
    <submittedName>
        <fullName evidence="6">NlpC/P60 family protein</fullName>
    </submittedName>
</protein>
<accession>A0A6L5YNT1</accession>
<reference evidence="6 7" key="1">
    <citation type="submission" date="2019-08" db="EMBL/GenBank/DDBJ databases">
        <title>In-depth cultivation of the pig gut microbiome towards novel bacterial diversity and tailored functional studies.</title>
        <authorList>
            <person name="Wylensek D."/>
            <person name="Hitch T.C.A."/>
            <person name="Clavel T."/>
        </authorList>
    </citation>
    <scope>NUCLEOTIDE SEQUENCE [LARGE SCALE GENOMIC DNA]</scope>
    <source>
        <strain evidence="6 7">MUC/MUC-530-WT-4D</strain>
    </source>
</reference>
<comment type="caution">
    <text evidence="6">The sequence shown here is derived from an EMBL/GenBank/DDBJ whole genome shotgun (WGS) entry which is preliminary data.</text>
</comment>
<evidence type="ECO:0000313" key="7">
    <source>
        <dbReference type="Proteomes" id="UP000474024"/>
    </source>
</evidence>
<name>A0A6L5YNT1_9FIRM</name>
<gene>
    <name evidence="6" type="ORF">FYJ75_00320</name>
</gene>
<sequence>MAKTVQGLIDFAKSKIGTPYVYGAKGQVMSLEAIQNLRRIYGSNAVWPSDDSKAGQACVDCSGLISWYTGIVRGSGQYKATAKEVKPIELRSNDYIGWAVWMPGHIGIYLGNDHYIAADGSRYGVRIAHINQNKFTHLLKLCDVDYGGRKENVETSTKESAQPSGGYYNAAVEFHYAVRAGGKEYPEVCNLADYAGVRGLPITDVKIRCDVGSVEYGVHILGGGWLPMVTGCSWNDNNNGYAGNHKPIDAVRVIYHAPDGSTQKAQYRVSPVNGNYYSWQYNNETGNGQDGYAGAVGHHIDRFQLF</sequence>
<evidence type="ECO:0000259" key="5">
    <source>
        <dbReference type="Pfam" id="PF00877"/>
    </source>
</evidence>
<keyword evidence="7" id="KW-1185">Reference proteome</keyword>
<dbReference type="Gene3D" id="3.90.1720.10">
    <property type="entry name" value="endopeptidase domain like (from Nostoc punctiforme)"/>
    <property type="match status" value="1"/>
</dbReference>
<dbReference type="Pfam" id="PF00877">
    <property type="entry name" value="NLPC_P60"/>
    <property type="match status" value="1"/>
</dbReference>
<proteinExistence type="inferred from homology"/>
<dbReference type="SUPFAM" id="SSF54001">
    <property type="entry name" value="Cysteine proteinases"/>
    <property type="match status" value="1"/>
</dbReference>